<organism evidence="2 3">
    <name type="scientific">Paraphaeosphaeria minitans</name>
    <dbReference type="NCBI Taxonomy" id="565426"/>
    <lineage>
        <taxon>Eukaryota</taxon>
        <taxon>Fungi</taxon>
        <taxon>Dikarya</taxon>
        <taxon>Ascomycota</taxon>
        <taxon>Pezizomycotina</taxon>
        <taxon>Dothideomycetes</taxon>
        <taxon>Pleosporomycetidae</taxon>
        <taxon>Pleosporales</taxon>
        <taxon>Massarineae</taxon>
        <taxon>Didymosphaeriaceae</taxon>
        <taxon>Paraphaeosphaeria</taxon>
    </lineage>
</organism>
<name>A0A9P6GPY2_9PLEO</name>
<evidence type="ECO:0000256" key="1">
    <source>
        <dbReference type="SAM" id="MobiDB-lite"/>
    </source>
</evidence>
<feature type="compositionally biased region" description="Acidic residues" evidence="1">
    <location>
        <begin position="31"/>
        <end position="43"/>
    </location>
</feature>
<dbReference type="EMBL" id="WJXW01000002">
    <property type="protein sequence ID" value="KAF9739424.1"/>
    <property type="molecule type" value="Genomic_DNA"/>
</dbReference>
<reference evidence="2" key="1">
    <citation type="journal article" date="2020" name="Mol. Plant Microbe Interact.">
        <title>Genome Sequence of the Biocontrol Agent Coniothyrium minitans strain Conio (IMI 134523).</title>
        <authorList>
            <person name="Patel D."/>
            <person name="Shittu T.A."/>
            <person name="Baroncelli R."/>
            <person name="Muthumeenakshi S."/>
            <person name="Osborne T.H."/>
            <person name="Janganan T.K."/>
            <person name="Sreenivasaprasad S."/>
        </authorList>
    </citation>
    <scope>NUCLEOTIDE SEQUENCE</scope>
    <source>
        <strain evidence="2">Conio</strain>
    </source>
</reference>
<gene>
    <name evidence="2" type="ORF">PMIN01_02058</name>
</gene>
<accession>A0A9P6GPY2</accession>
<sequence>MRGPLAVKDGYEGDNAGRCAASASLCAAACDGDDDDEDEDADGDAAGALDQGDEALWHRTSQTPPVQAQRLATPAPSTLTPWQPLPRRRMHFFSPAPPKDSRIHADLAGLTYALALRITTYQTRPRDDERASPCRGPRSPLRTPMSTARTKETDGRAWSVHPARSACFGDRCFDAPSTPHHEQW</sequence>
<dbReference type="AlphaFoldDB" id="A0A9P6GPY2"/>
<dbReference type="Proteomes" id="UP000756921">
    <property type="component" value="Unassembled WGS sequence"/>
</dbReference>
<feature type="region of interest" description="Disordered" evidence="1">
    <location>
        <begin position="30"/>
        <end position="83"/>
    </location>
</feature>
<comment type="caution">
    <text evidence="2">The sequence shown here is derived from an EMBL/GenBank/DDBJ whole genome shotgun (WGS) entry which is preliminary data.</text>
</comment>
<protein>
    <submittedName>
        <fullName evidence="2">Uncharacterized protein</fullName>
    </submittedName>
</protein>
<feature type="region of interest" description="Disordered" evidence="1">
    <location>
        <begin position="123"/>
        <end position="159"/>
    </location>
</feature>
<proteinExistence type="predicted"/>
<keyword evidence="3" id="KW-1185">Reference proteome</keyword>
<evidence type="ECO:0000313" key="3">
    <source>
        <dbReference type="Proteomes" id="UP000756921"/>
    </source>
</evidence>
<evidence type="ECO:0000313" key="2">
    <source>
        <dbReference type="EMBL" id="KAF9739424.1"/>
    </source>
</evidence>